<name>A0ABN7PJ03_TIMPD</name>
<gene>
    <name evidence="1" type="ORF">TPAB3V08_LOCUS14025</name>
</gene>
<keyword evidence="2" id="KW-1185">Reference proteome</keyword>
<dbReference type="Proteomes" id="UP001153148">
    <property type="component" value="Unassembled WGS sequence"/>
</dbReference>
<comment type="caution">
    <text evidence="1">The sequence shown here is derived from an EMBL/GenBank/DDBJ whole genome shotgun (WGS) entry which is preliminary data.</text>
</comment>
<evidence type="ECO:0000313" key="2">
    <source>
        <dbReference type="Proteomes" id="UP001153148"/>
    </source>
</evidence>
<organism evidence="1 2">
    <name type="scientific">Timema podura</name>
    <name type="common">Walking stick</name>
    <dbReference type="NCBI Taxonomy" id="61482"/>
    <lineage>
        <taxon>Eukaryota</taxon>
        <taxon>Metazoa</taxon>
        <taxon>Ecdysozoa</taxon>
        <taxon>Arthropoda</taxon>
        <taxon>Hexapoda</taxon>
        <taxon>Insecta</taxon>
        <taxon>Pterygota</taxon>
        <taxon>Neoptera</taxon>
        <taxon>Polyneoptera</taxon>
        <taxon>Phasmatodea</taxon>
        <taxon>Timematodea</taxon>
        <taxon>Timematoidea</taxon>
        <taxon>Timematidae</taxon>
        <taxon>Timema</taxon>
    </lineage>
</organism>
<accession>A0ABN7PJ03</accession>
<reference evidence="1" key="1">
    <citation type="submission" date="2021-03" db="EMBL/GenBank/DDBJ databases">
        <authorList>
            <person name="Tran Van P."/>
        </authorList>
    </citation>
    <scope>NUCLEOTIDE SEQUENCE</scope>
</reference>
<sequence length="206" mass="23116">MDFWDTYELDASLRDHEAPAVGLAACVRAPPLESGEAEMGPLPEQLLEAVGAFPSTAVFTPSAGFSLQDHTAAGGNIINGLPDVWDGLDVIYHLIWSFSCFRRFIFLTESSHPMDWWTDQMPDSSSPASYTCHQLGSRRPPVHQQFTLLEYREHSFPQLGCGFPGDPHHILPSQQLSTCLFRVWTHYPRLHPEDSICPRHTVCDKP</sequence>
<protein>
    <submittedName>
        <fullName evidence="1">Uncharacterized protein</fullName>
    </submittedName>
</protein>
<evidence type="ECO:0000313" key="1">
    <source>
        <dbReference type="EMBL" id="CAG2067082.1"/>
    </source>
</evidence>
<proteinExistence type="predicted"/>
<dbReference type="EMBL" id="CAJPIN010063203">
    <property type="protein sequence ID" value="CAG2067082.1"/>
    <property type="molecule type" value="Genomic_DNA"/>
</dbReference>